<sequence>DYPELNFTLEQSYGLCEFAIDICQNCDPVAAPIIEEIVSKIKQLGANATARTIQINSWYG</sequence>
<evidence type="ECO:0000313" key="2">
    <source>
        <dbReference type="Proteomes" id="UP001369082"/>
    </source>
</evidence>
<dbReference type="Proteomes" id="UP001369082">
    <property type="component" value="Unassembled WGS sequence"/>
</dbReference>
<dbReference type="EMBL" id="JBAKAZ010000345">
    <property type="protein sequence ID" value="MEL0631031.1"/>
    <property type="molecule type" value="Genomic_DNA"/>
</dbReference>
<feature type="non-terminal residue" evidence="1">
    <location>
        <position position="1"/>
    </location>
</feature>
<protein>
    <submittedName>
        <fullName evidence="1">Uncharacterized protein</fullName>
    </submittedName>
</protein>
<dbReference type="RefSeq" id="WP_341599164.1">
    <property type="nucleotide sequence ID" value="NZ_JBAKAZ010000345.1"/>
</dbReference>
<comment type="caution">
    <text evidence="1">The sequence shown here is derived from an EMBL/GenBank/DDBJ whole genome shotgun (WGS) entry which is preliminary data.</text>
</comment>
<reference evidence="1 2" key="1">
    <citation type="submission" date="2024-02" db="EMBL/GenBank/DDBJ databases">
        <title>Bacteria isolated from the canopy kelp, Nereocystis luetkeana.</title>
        <authorList>
            <person name="Pfister C.A."/>
            <person name="Younker I.T."/>
            <person name="Light S.H."/>
        </authorList>
    </citation>
    <scope>NUCLEOTIDE SEQUENCE [LARGE SCALE GENOMIC DNA]</scope>
    <source>
        <strain evidence="1 2">TI.1.05</strain>
    </source>
</reference>
<organism evidence="1 2">
    <name type="scientific">Psychromonas aquatilis</name>
    <dbReference type="NCBI Taxonomy" id="2005072"/>
    <lineage>
        <taxon>Bacteria</taxon>
        <taxon>Pseudomonadati</taxon>
        <taxon>Pseudomonadota</taxon>
        <taxon>Gammaproteobacteria</taxon>
        <taxon>Alteromonadales</taxon>
        <taxon>Psychromonadaceae</taxon>
        <taxon>Psychromonas</taxon>
    </lineage>
</organism>
<accession>A0ABU9GUL3</accession>
<proteinExistence type="predicted"/>
<gene>
    <name evidence="1" type="ORF">V6256_15785</name>
</gene>
<name>A0ABU9GUL3_9GAMM</name>
<evidence type="ECO:0000313" key="1">
    <source>
        <dbReference type="EMBL" id="MEL0631031.1"/>
    </source>
</evidence>
<keyword evidence="2" id="KW-1185">Reference proteome</keyword>